<evidence type="ECO:0000313" key="3">
    <source>
        <dbReference type="EMBL" id="MDC0744346.1"/>
    </source>
</evidence>
<feature type="transmembrane region" description="Helical" evidence="2">
    <location>
        <begin position="129"/>
        <end position="156"/>
    </location>
</feature>
<feature type="transmembrane region" description="Helical" evidence="2">
    <location>
        <begin position="448"/>
        <end position="469"/>
    </location>
</feature>
<dbReference type="EMBL" id="JAQNDO010000001">
    <property type="protein sequence ID" value="MDC0744346.1"/>
    <property type="molecule type" value="Genomic_DNA"/>
</dbReference>
<feature type="transmembrane region" description="Helical" evidence="2">
    <location>
        <begin position="226"/>
        <end position="250"/>
    </location>
</feature>
<feature type="transmembrane region" description="Helical" evidence="2">
    <location>
        <begin position="368"/>
        <end position="387"/>
    </location>
</feature>
<evidence type="ECO:0000256" key="1">
    <source>
        <dbReference type="SAM" id="MobiDB-lite"/>
    </source>
</evidence>
<feature type="transmembrane region" description="Helical" evidence="2">
    <location>
        <begin position="339"/>
        <end position="356"/>
    </location>
</feature>
<feature type="transmembrane region" description="Helical" evidence="2">
    <location>
        <begin position="308"/>
        <end position="327"/>
    </location>
</feature>
<accession>A0ABT5ER89</accession>
<protein>
    <submittedName>
        <fullName evidence="3">TIGR00366 family protein</fullName>
    </submittedName>
</protein>
<keyword evidence="4" id="KW-1185">Reference proteome</keyword>
<dbReference type="PANTHER" id="PTHR41983">
    <property type="entry name" value="SHORT-CHAIN FATTY ACID TRANSPORTER-RELATED"/>
    <property type="match status" value="1"/>
</dbReference>
<dbReference type="PANTHER" id="PTHR41983:SF2">
    <property type="entry name" value="SHORT-CHAIN FATTY ACID TRANSPORTER-RELATED"/>
    <property type="match status" value="1"/>
</dbReference>
<reference evidence="3 4" key="1">
    <citation type="submission" date="2022-11" db="EMBL/GenBank/DDBJ databases">
        <title>Minimal conservation of predation-associated metabolite biosynthetic gene clusters underscores biosynthetic potential of Myxococcota including descriptions for ten novel species: Archangium lansinium sp. nov., Myxococcus landrumus sp. nov., Nannocystis bai.</title>
        <authorList>
            <person name="Ahearne A."/>
            <person name="Stevens C."/>
            <person name="Dowd S."/>
        </authorList>
    </citation>
    <scope>NUCLEOTIDE SEQUENCE [LARGE SCALE GENOMIC DNA]</scope>
    <source>
        <strain evidence="3 4">RJM3</strain>
    </source>
</reference>
<feature type="transmembrane region" description="Helical" evidence="2">
    <location>
        <begin position="46"/>
        <end position="65"/>
    </location>
</feature>
<dbReference type="Pfam" id="PF02667">
    <property type="entry name" value="SCFA_trans"/>
    <property type="match status" value="1"/>
</dbReference>
<keyword evidence="2" id="KW-1133">Transmembrane helix</keyword>
<evidence type="ECO:0000256" key="2">
    <source>
        <dbReference type="SAM" id="Phobius"/>
    </source>
</evidence>
<dbReference type="Proteomes" id="UP001221411">
    <property type="component" value="Unassembled WGS sequence"/>
</dbReference>
<evidence type="ECO:0000313" key="4">
    <source>
        <dbReference type="Proteomes" id="UP001221411"/>
    </source>
</evidence>
<gene>
    <name evidence="3" type="ORF">POL67_23650</name>
</gene>
<feature type="region of interest" description="Disordered" evidence="1">
    <location>
        <begin position="1"/>
        <end position="22"/>
    </location>
</feature>
<feature type="transmembrane region" description="Helical" evidence="2">
    <location>
        <begin position="489"/>
        <end position="512"/>
    </location>
</feature>
<feature type="transmembrane region" description="Helical" evidence="2">
    <location>
        <begin position="168"/>
        <end position="186"/>
    </location>
</feature>
<name>A0ABT5ER89_9BACT</name>
<dbReference type="RefSeq" id="WP_271920765.1">
    <property type="nucleotide sequence ID" value="NZ_JAQNDO010000001.1"/>
</dbReference>
<sequence>MSGAELPSSLDKPKAPLPSDDDPPAGALERVAARFTAWAERWIPDAFVFALVATFLVVIAAWVSLSPKRGAASAAAEVAAIWGGGFWELIPFTLQMSLVIITGYVVATTRPVYRLIRALAAVPRSPRVAIAWVALFAMLSSWLNWGFSLIFSAMLAKETARRVRGVDYRAVAASAFLGLGSIWAQGLSGSAALQMATPSALQPATRAIVEAGGKVPGGVIPLSSTIFLWQSLVSVGVEIVLVTVLVYLYAPSAARARSAADLGIDLGGFGAQDAEGDPKPQASKNSPLEADEPPRKATPGEWLEHSPIPSVLFVLLAGGYLVGYFASSGQGLNALNLNTVNLIFLTLGVLLHGTPARLMRAVKEATPGVWGVILQFPFYAGIAALIVKTHLNEAIAGFFVGLSTPRTYPAIVAVYSAVLGVFVPSGGSKWVIEAPYVMQAAHDLKVHLGWMVAVYDLGEALANLVQPFWMLPILGLFGLKARDVMGYTFIVFLVLLPVVLLLVTVLGATLPYPL</sequence>
<keyword evidence="2" id="KW-0472">Membrane</keyword>
<feature type="transmembrane region" description="Helical" evidence="2">
    <location>
        <begin position="86"/>
        <end position="109"/>
    </location>
</feature>
<organism evidence="3 4">
    <name type="scientific">Polyangium mundeleinium</name>
    <dbReference type="NCBI Taxonomy" id="2995306"/>
    <lineage>
        <taxon>Bacteria</taxon>
        <taxon>Pseudomonadati</taxon>
        <taxon>Myxococcota</taxon>
        <taxon>Polyangia</taxon>
        <taxon>Polyangiales</taxon>
        <taxon>Polyangiaceae</taxon>
        <taxon>Polyangium</taxon>
    </lineage>
</organism>
<keyword evidence="2" id="KW-0812">Transmembrane</keyword>
<feature type="region of interest" description="Disordered" evidence="1">
    <location>
        <begin position="271"/>
        <end position="302"/>
    </location>
</feature>
<proteinExistence type="predicted"/>
<comment type="caution">
    <text evidence="3">The sequence shown here is derived from an EMBL/GenBank/DDBJ whole genome shotgun (WGS) entry which is preliminary data.</text>
</comment>
<dbReference type="InterPro" id="IPR006160">
    <property type="entry name" value="SCFA_transpt_AtoE"/>
</dbReference>
<feature type="transmembrane region" description="Helical" evidence="2">
    <location>
        <begin position="407"/>
        <end position="427"/>
    </location>
</feature>